<dbReference type="PANTHER" id="PTHR10504:SF144">
    <property type="entry name" value="BPI1 DOMAIN-CONTAINING PROTEIN"/>
    <property type="match status" value="1"/>
</dbReference>
<feature type="non-terminal residue" evidence="4">
    <location>
        <position position="1"/>
    </location>
</feature>
<dbReference type="Gene3D" id="3.15.20.10">
    <property type="entry name" value="Bactericidal permeability-increasing protein, domain 2"/>
    <property type="match status" value="1"/>
</dbReference>
<dbReference type="InterPro" id="IPR017943">
    <property type="entry name" value="Bactericidal_perm-incr_a/b_dom"/>
</dbReference>
<protein>
    <recommendedName>
        <fullName evidence="3">Lipid-binding serum glycoprotein N-terminal domain-containing protein</fullName>
    </recommendedName>
</protein>
<keyword evidence="2" id="KW-1015">Disulfide bond</keyword>
<dbReference type="GO" id="GO:0005615">
    <property type="term" value="C:extracellular space"/>
    <property type="evidence" value="ECO:0007669"/>
    <property type="project" value="TreeGrafter"/>
</dbReference>
<dbReference type="GO" id="GO:0008289">
    <property type="term" value="F:lipid binding"/>
    <property type="evidence" value="ECO:0007669"/>
    <property type="project" value="InterPro"/>
</dbReference>
<gene>
    <name evidence="4" type="ORF">PENTCL1PPCAC_14701</name>
</gene>
<evidence type="ECO:0000313" key="4">
    <source>
        <dbReference type="EMBL" id="GMS92526.1"/>
    </source>
</evidence>
<evidence type="ECO:0000259" key="3">
    <source>
        <dbReference type="SMART" id="SM00328"/>
    </source>
</evidence>
<comment type="similarity">
    <text evidence="1">Belongs to the BPI/LBP/Plunc superfamily. BPI/LBP family.</text>
</comment>
<dbReference type="InterPro" id="IPR032942">
    <property type="entry name" value="BPI/LBP/Plunc"/>
</dbReference>
<dbReference type="Pfam" id="PF01273">
    <property type="entry name" value="LBP_BPI_CETP"/>
    <property type="match status" value="1"/>
</dbReference>
<name>A0AAV5TGS1_9BILA</name>
<evidence type="ECO:0000313" key="5">
    <source>
        <dbReference type="Proteomes" id="UP001432027"/>
    </source>
</evidence>
<keyword evidence="5" id="KW-1185">Reference proteome</keyword>
<dbReference type="SMART" id="SM00328">
    <property type="entry name" value="BPI1"/>
    <property type="match status" value="1"/>
</dbReference>
<feature type="non-terminal residue" evidence="4">
    <location>
        <position position="409"/>
    </location>
</feature>
<dbReference type="EMBL" id="BTSX01000004">
    <property type="protein sequence ID" value="GMS92526.1"/>
    <property type="molecule type" value="Genomic_DNA"/>
</dbReference>
<organism evidence="4 5">
    <name type="scientific">Pristionchus entomophagus</name>
    <dbReference type="NCBI Taxonomy" id="358040"/>
    <lineage>
        <taxon>Eukaryota</taxon>
        <taxon>Metazoa</taxon>
        <taxon>Ecdysozoa</taxon>
        <taxon>Nematoda</taxon>
        <taxon>Chromadorea</taxon>
        <taxon>Rhabditida</taxon>
        <taxon>Rhabditina</taxon>
        <taxon>Diplogasteromorpha</taxon>
        <taxon>Diplogasteroidea</taxon>
        <taxon>Neodiplogasteridae</taxon>
        <taxon>Pristionchus</taxon>
    </lineage>
</organism>
<accession>A0AAV5TGS1</accession>
<proteinExistence type="inferred from homology"/>
<dbReference type="Proteomes" id="UP001432027">
    <property type="component" value="Unassembled WGS sequence"/>
</dbReference>
<dbReference type="SUPFAM" id="SSF55394">
    <property type="entry name" value="Bactericidal permeability-increasing protein, BPI"/>
    <property type="match status" value="2"/>
</dbReference>
<dbReference type="PANTHER" id="PTHR10504">
    <property type="entry name" value="BACTERICIDAL PERMEABILITY-INCREASING BPI PROTEIN-RELATED"/>
    <property type="match status" value="1"/>
</dbReference>
<dbReference type="Gene3D" id="3.15.10.10">
    <property type="entry name" value="Bactericidal permeability-increasing protein, domain 1"/>
    <property type="match status" value="1"/>
</dbReference>
<evidence type="ECO:0000256" key="1">
    <source>
        <dbReference type="ARBA" id="ARBA00007292"/>
    </source>
</evidence>
<dbReference type="InterPro" id="IPR017942">
    <property type="entry name" value="Lipid-bd_serum_glycop_N"/>
</dbReference>
<dbReference type="InterPro" id="IPR001124">
    <property type="entry name" value="Lipid-bd_serum_glycop_C"/>
</dbReference>
<sequence>PLCAFNPVLRNGTKGLPGVRARINERMFRYASQLVGEMLSREIQNARLPEIYQSMQPLIDGNFVLFNAYVTRYRCPQRVVVVPKTPNRLVLQLQNYDVGINANVAGHINMMVPMAAESILPSGVLQFDVRGLYLEVQIAVDLEPRGPEIYVTSCTNYIDKVDISMEKAGPNARHTLAFLRRFVSNFVRDLLPDEICKMVPRIVDQQINLRFSSIPQVVALTQLAMLTGLGLFSATPKVDPTFCAQQCGLDIASNVTKHVAARSISTASPRKKGIVSAPWMHPLCSQCAISDDESASLLQGFAKNLNLRKMKDMFISVKMLNSYASDDGFTVDLTGEFSPGGQGGTPFGLFPIYFPGPRNEHMAEVLVSDFAINSLLYWAHRKGFINFRVGPETPKIGDILKTTCSDDDD</sequence>
<comment type="caution">
    <text evidence="4">The sequence shown here is derived from an EMBL/GenBank/DDBJ whole genome shotgun (WGS) entry which is preliminary data.</text>
</comment>
<evidence type="ECO:0000256" key="2">
    <source>
        <dbReference type="ARBA" id="ARBA00023157"/>
    </source>
</evidence>
<reference evidence="4" key="1">
    <citation type="submission" date="2023-10" db="EMBL/GenBank/DDBJ databases">
        <title>Genome assembly of Pristionchus species.</title>
        <authorList>
            <person name="Yoshida K."/>
            <person name="Sommer R.J."/>
        </authorList>
    </citation>
    <scope>NUCLEOTIDE SEQUENCE</scope>
    <source>
        <strain evidence="4">RS0144</strain>
    </source>
</reference>
<feature type="domain" description="Lipid-binding serum glycoprotein N-terminal" evidence="3">
    <location>
        <begin position="22"/>
        <end position="268"/>
    </location>
</feature>
<dbReference type="AlphaFoldDB" id="A0AAV5TGS1"/>
<dbReference type="Pfam" id="PF02886">
    <property type="entry name" value="LBP_BPI_CETP_C"/>
    <property type="match status" value="1"/>
</dbReference>